<evidence type="ECO:0000256" key="4">
    <source>
        <dbReference type="ARBA" id="ARBA00023242"/>
    </source>
</evidence>
<protein>
    <submittedName>
        <fullName evidence="8">RNA polymerase-associated protein RTF1 homolog</fullName>
    </submittedName>
</protein>
<dbReference type="GO" id="GO:0003677">
    <property type="term" value="F:DNA binding"/>
    <property type="evidence" value="ECO:0007669"/>
    <property type="project" value="InterPro"/>
</dbReference>
<feature type="region of interest" description="Disordered" evidence="5">
    <location>
        <begin position="385"/>
        <end position="428"/>
    </location>
</feature>
<dbReference type="PANTHER" id="PTHR13115">
    <property type="entry name" value="RNA POLYMERASE-ASSOCIATED PROTEIN RTF1 HOMOLOG"/>
    <property type="match status" value="1"/>
</dbReference>
<comment type="subcellular location">
    <subcellularLocation>
        <location evidence="1">Nucleus</location>
    </subcellularLocation>
</comment>
<reference evidence="7" key="1">
    <citation type="submission" date="2025-05" db="UniProtKB">
        <authorList>
            <consortium name="RefSeq"/>
        </authorList>
    </citation>
    <scope>NUCLEOTIDE SEQUENCE [LARGE SCALE GENOMIC DNA]</scope>
</reference>
<name>A0AB39Z9D3_DROSZ</name>
<feature type="region of interest" description="Disordered" evidence="5">
    <location>
        <begin position="99"/>
        <end position="138"/>
    </location>
</feature>
<evidence type="ECO:0000256" key="1">
    <source>
        <dbReference type="ARBA" id="ARBA00004123"/>
    </source>
</evidence>
<dbReference type="PANTHER" id="PTHR13115:SF8">
    <property type="entry name" value="RNA POLYMERASE-ASSOCIATED PROTEIN RTF1 HOMOLOG"/>
    <property type="match status" value="1"/>
</dbReference>
<keyword evidence="2" id="KW-0805">Transcription regulation</keyword>
<dbReference type="AlphaFoldDB" id="A0AB39Z9D3"/>
<dbReference type="PROSITE" id="PS51360">
    <property type="entry name" value="PLUS3"/>
    <property type="match status" value="1"/>
</dbReference>
<feature type="region of interest" description="Disordered" evidence="5">
    <location>
        <begin position="353"/>
        <end position="373"/>
    </location>
</feature>
<dbReference type="InterPro" id="IPR004343">
    <property type="entry name" value="Plus-3_dom"/>
</dbReference>
<dbReference type="GeneID" id="108010224"/>
<feature type="region of interest" description="Disordered" evidence="5">
    <location>
        <begin position="53"/>
        <end position="80"/>
    </location>
</feature>
<organism evidence="7 8">
    <name type="scientific">Drosophila suzukii</name>
    <name type="common">Spotted-wing drosophila fruit fly</name>
    <dbReference type="NCBI Taxonomy" id="28584"/>
    <lineage>
        <taxon>Eukaryota</taxon>
        <taxon>Metazoa</taxon>
        <taxon>Ecdysozoa</taxon>
        <taxon>Arthropoda</taxon>
        <taxon>Hexapoda</taxon>
        <taxon>Insecta</taxon>
        <taxon>Pterygota</taxon>
        <taxon>Neoptera</taxon>
        <taxon>Endopterygota</taxon>
        <taxon>Diptera</taxon>
        <taxon>Brachycera</taxon>
        <taxon>Muscomorpha</taxon>
        <taxon>Ephydroidea</taxon>
        <taxon>Drosophilidae</taxon>
        <taxon>Drosophila</taxon>
        <taxon>Sophophora</taxon>
    </lineage>
</organism>
<keyword evidence="7" id="KW-1185">Reference proteome</keyword>
<feature type="compositionally biased region" description="Basic and acidic residues" evidence="5">
    <location>
        <begin position="396"/>
        <end position="413"/>
    </location>
</feature>
<dbReference type="GO" id="GO:1990269">
    <property type="term" value="F:RNA polymerase II C-terminal domain phosphoserine binding"/>
    <property type="evidence" value="ECO:0007669"/>
    <property type="project" value="TreeGrafter"/>
</dbReference>
<evidence type="ECO:0000256" key="5">
    <source>
        <dbReference type="SAM" id="MobiDB-lite"/>
    </source>
</evidence>
<dbReference type="InterPro" id="IPR036128">
    <property type="entry name" value="Plus3-like_sf"/>
</dbReference>
<dbReference type="RefSeq" id="XP_016930560.3">
    <property type="nucleotide sequence ID" value="XM_017075071.4"/>
</dbReference>
<gene>
    <name evidence="8" type="primary">tplus3a</name>
</gene>
<evidence type="ECO:0000256" key="3">
    <source>
        <dbReference type="ARBA" id="ARBA00023163"/>
    </source>
</evidence>
<accession>A0AB39Z9D3</accession>
<keyword evidence="3" id="KW-0804">Transcription</keyword>
<evidence type="ECO:0000256" key="2">
    <source>
        <dbReference type="ARBA" id="ARBA00023015"/>
    </source>
</evidence>
<sequence length="454" mass="52546">MATYIQIKKRRMTIGAPLEFHQNGGERENEQHSDRRYKREDLPVESINRRKRRMSTDTVYMDPSHTRRQNLNDQRSGGQRERVFGRLVDIMHNKVTKENSQIYGNRKDKKRVSGCVDSDDSSSNSGGEVRPKKKGQPRVTTLEELNQAVLGRNYLESILDKPMFMATIIGCYVRLKHKSEFKVFRIVDHYLAKEPYLLGTKQTKITLNVKHGAESYSSTMNFVSNKEFSPQEFHKWIETNRRDGLVLPTLYEIAKKQVEMERTSAYIYTESDVENLIKAKGMSGQNQKIAHKKINLIMKRDAALGVNDAEKVAQLDKKMEMIEEQARAQVENTREHRKPIPRIPRVNHVPTLYRHDVAGPSGSKRTLADRVPKSKETDLEQYMRRTYRRSAVGSRKRVETDEREGREASRTVSKEIPTVESDEEKKKPFRLNLGLDLKGLAPLKKLFPGVKFTE</sequence>
<evidence type="ECO:0000259" key="6">
    <source>
        <dbReference type="PROSITE" id="PS51360"/>
    </source>
</evidence>
<dbReference type="Proteomes" id="UP001652628">
    <property type="component" value="Chromosome 2L"/>
</dbReference>
<evidence type="ECO:0000313" key="7">
    <source>
        <dbReference type="Proteomes" id="UP001652628"/>
    </source>
</evidence>
<dbReference type="GO" id="GO:0016593">
    <property type="term" value="C:Cdc73/Paf1 complex"/>
    <property type="evidence" value="ECO:0007669"/>
    <property type="project" value="TreeGrafter"/>
</dbReference>
<feature type="domain" description="Plus3" evidence="6">
    <location>
        <begin position="139"/>
        <end position="265"/>
    </location>
</feature>
<feature type="compositionally biased region" description="Low complexity" evidence="5">
    <location>
        <begin position="113"/>
        <end position="128"/>
    </location>
</feature>
<dbReference type="Pfam" id="PF03126">
    <property type="entry name" value="Plus-3"/>
    <property type="match status" value="1"/>
</dbReference>
<evidence type="ECO:0000313" key="8">
    <source>
        <dbReference type="RefSeq" id="XP_016930560.3"/>
    </source>
</evidence>
<dbReference type="Gene3D" id="3.90.70.200">
    <property type="entry name" value="Plus-3 domain"/>
    <property type="match status" value="1"/>
</dbReference>
<dbReference type="SUPFAM" id="SSF159042">
    <property type="entry name" value="Plus3-like"/>
    <property type="match status" value="1"/>
</dbReference>
<keyword evidence="4" id="KW-0539">Nucleus</keyword>
<proteinExistence type="predicted"/>
<dbReference type="SMART" id="SM00719">
    <property type="entry name" value="Plus3"/>
    <property type="match status" value="1"/>
</dbReference>
<reference evidence="8" key="2">
    <citation type="submission" date="2025-08" db="UniProtKB">
        <authorList>
            <consortium name="RefSeq"/>
        </authorList>
    </citation>
    <scope>IDENTIFICATION</scope>
</reference>